<feature type="compositionally biased region" description="Polar residues" evidence="1">
    <location>
        <begin position="36"/>
        <end position="57"/>
    </location>
</feature>
<protein>
    <submittedName>
        <fullName evidence="4">Peptidase A1 domain-containing protein</fullName>
    </submittedName>
</protein>
<evidence type="ECO:0000313" key="2">
    <source>
        <dbReference type="EMBL" id="VDK31439.1"/>
    </source>
</evidence>
<name>A0A183CZW1_9BILA</name>
<evidence type="ECO:0000313" key="4">
    <source>
        <dbReference type="WBParaSite" id="GPUH_0000200701-mRNA-1"/>
    </source>
</evidence>
<evidence type="ECO:0000313" key="3">
    <source>
        <dbReference type="Proteomes" id="UP000271098"/>
    </source>
</evidence>
<dbReference type="AlphaFoldDB" id="A0A183CZW1"/>
<reference evidence="4" key="1">
    <citation type="submission" date="2016-06" db="UniProtKB">
        <authorList>
            <consortium name="WormBaseParasite"/>
        </authorList>
    </citation>
    <scope>IDENTIFICATION</scope>
</reference>
<gene>
    <name evidence="2" type="ORF">GPUH_LOCUS2002</name>
</gene>
<accession>A0A183CZW1</accession>
<sequence length="128" mass="13955">MLNSKITTIYTVGDLTASSLAHDRSARMDVGKETGLSESWDLNVTPNPSKTEQQTSTPISYGGPLTLILFGGEAATEYGCITQSSQKIGICAFRSDSPEVPSFFKFVYLSAIHSNYRNLILNMVSIRP</sequence>
<dbReference type="WBParaSite" id="GPUH_0000200701-mRNA-1">
    <property type="protein sequence ID" value="GPUH_0000200701-mRNA-1"/>
    <property type="gene ID" value="GPUH_0000200701"/>
</dbReference>
<dbReference type="EMBL" id="UYRT01002756">
    <property type="protein sequence ID" value="VDK31439.1"/>
    <property type="molecule type" value="Genomic_DNA"/>
</dbReference>
<reference evidence="2 3" key="2">
    <citation type="submission" date="2018-11" db="EMBL/GenBank/DDBJ databases">
        <authorList>
            <consortium name="Pathogen Informatics"/>
        </authorList>
    </citation>
    <scope>NUCLEOTIDE SEQUENCE [LARGE SCALE GENOMIC DNA]</scope>
</reference>
<evidence type="ECO:0000256" key="1">
    <source>
        <dbReference type="SAM" id="MobiDB-lite"/>
    </source>
</evidence>
<dbReference type="Proteomes" id="UP000271098">
    <property type="component" value="Unassembled WGS sequence"/>
</dbReference>
<feature type="region of interest" description="Disordered" evidence="1">
    <location>
        <begin position="32"/>
        <end position="57"/>
    </location>
</feature>
<keyword evidence="3" id="KW-1185">Reference proteome</keyword>
<proteinExistence type="predicted"/>
<organism evidence="4">
    <name type="scientific">Gongylonema pulchrum</name>
    <dbReference type="NCBI Taxonomy" id="637853"/>
    <lineage>
        <taxon>Eukaryota</taxon>
        <taxon>Metazoa</taxon>
        <taxon>Ecdysozoa</taxon>
        <taxon>Nematoda</taxon>
        <taxon>Chromadorea</taxon>
        <taxon>Rhabditida</taxon>
        <taxon>Spirurina</taxon>
        <taxon>Spiruromorpha</taxon>
        <taxon>Spiruroidea</taxon>
        <taxon>Gongylonematidae</taxon>
        <taxon>Gongylonema</taxon>
    </lineage>
</organism>